<name>A0ABU0LZJ7_9BACT</name>
<evidence type="ECO:0000313" key="1">
    <source>
        <dbReference type="EMBL" id="MDQ0514126.1"/>
    </source>
</evidence>
<dbReference type="Proteomes" id="UP001240643">
    <property type="component" value="Unassembled WGS sequence"/>
</dbReference>
<sequence length="324" mass="39650">MNKNIVLSFKKQPIDFNQPIVVSQYFNQNLILRKWKRKLEKSRLNPQLQQRLSMELFAELEQKTFLFAAINLIKKHYQISLDLAKIQIAQLNSHLVDELVLQEFFRDYQIQTDPSDLIAFQQLLPNLNQVKFEKFLLAKKFWEFVFTRFQFEFDYSVLLDYLIYKQAALPIASCRRFNNWRRLDQWCDYHDLKMTIRFLPQTFLIFLWKQNKWNFLNQTYLKKQVELWKPNKKQLINLQLKEHKNNNDIKTIKVQLLKQISNFDDLNFHQYQKLFINLFTTRLEKNWTPKTKDNLQNLLKEVFNEIIHHYLFFDLLVSWNTELI</sequence>
<dbReference type="RefSeq" id="WP_256547185.1">
    <property type="nucleotide sequence ID" value="NZ_CP101809.1"/>
</dbReference>
<protein>
    <submittedName>
        <fullName evidence="1">Uncharacterized protein</fullName>
    </submittedName>
</protein>
<gene>
    <name evidence="1" type="ORF">J2Z62_000564</name>
</gene>
<proteinExistence type="predicted"/>
<comment type="caution">
    <text evidence="1">The sequence shown here is derived from an EMBL/GenBank/DDBJ whole genome shotgun (WGS) entry which is preliminary data.</text>
</comment>
<accession>A0ABU0LZJ7</accession>
<reference evidence="1" key="1">
    <citation type="submission" date="2023-07" db="EMBL/GenBank/DDBJ databases">
        <title>Genomic Encyclopedia of Type Strains, Phase IV (KMG-IV): sequencing the most valuable type-strain genomes for metagenomic binning, comparative biology and taxonomic classification.</title>
        <authorList>
            <person name="Goeker M."/>
        </authorList>
    </citation>
    <scope>NUCLEOTIDE SEQUENCE [LARGE SCALE GENOMIC DNA]</scope>
    <source>
        <strain evidence="1">DSM 21204</strain>
    </source>
</reference>
<dbReference type="EMBL" id="JAUSWO010000001">
    <property type="protein sequence ID" value="MDQ0514126.1"/>
    <property type="molecule type" value="Genomic_DNA"/>
</dbReference>
<keyword evidence="2" id="KW-1185">Reference proteome</keyword>
<evidence type="ECO:0000313" key="2">
    <source>
        <dbReference type="Proteomes" id="UP001240643"/>
    </source>
</evidence>
<organism evidence="1 2">
    <name type="scientific">Mycoplasmoides fastidiosum</name>
    <dbReference type="NCBI Taxonomy" id="92758"/>
    <lineage>
        <taxon>Bacteria</taxon>
        <taxon>Bacillati</taxon>
        <taxon>Mycoplasmatota</taxon>
        <taxon>Mycoplasmoidales</taxon>
        <taxon>Mycoplasmoidaceae</taxon>
        <taxon>Mycoplasmoides</taxon>
    </lineage>
</organism>